<dbReference type="InterPro" id="IPR004443">
    <property type="entry name" value="YjeF_N_dom"/>
</dbReference>
<dbReference type="RefSeq" id="WP_119866393.1">
    <property type="nucleotide sequence ID" value="NZ_CP016786.1"/>
</dbReference>
<feature type="binding site" evidence="18">
    <location>
        <begin position="129"/>
        <end position="135"/>
    </location>
    <ligand>
        <name>(6S)-NADPHX</name>
        <dbReference type="ChEBI" id="CHEBI:64076"/>
    </ligand>
</feature>
<evidence type="ECO:0000256" key="15">
    <source>
        <dbReference type="ARBA" id="ARBA00048238"/>
    </source>
</evidence>
<keyword evidence="13" id="KW-0511">Multifunctional enzyme</keyword>
<dbReference type="EC" id="4.2.1.136" evidence="19"/>
<evidence type="ECO:0000256" key="2">
    <source>
        <dbReference type="ARBA" id="ARBA00000909"/>
    </source>
</evidence>
<evidence type="ECO:0000256" key="4">
    <source>
        <dbReference type="ARBA" id="ARBA00009524"/>
    </source>
</evidence>
<keyword evidence="6 17" id="KW-0547">Nucleotide-binding</keyword>
<feature type="binding site" evidence="17">
    <location>
        <position position="371"/>
    </location>
    <ligand>
        <name>(6S)-NADPHX</name>
        <dbReference type="ChEBI" id="CHEBI:64076"/>
    </ligand>
</feature>
<protein>
    <recommendedName>
        <fullName evidence="19">Bifunctional NAD(P)H-hydrate repair enzyme</fullName>
    </recommendedName>
    <alternativeName>
        <fullName evidence="19">Nicotinamide nucleotide repair protein</fullName>
    </alternativeName>
    <domain>
        <recommendedName>
            <fullName evidence="19">ADP-dependent (S)-NAD(P)H-hydrate dehydratase</fullName>
            <ecNumber evidence="19">4.2.1.136</ecNumber>
        </recommendedName>
        <alternativeName>
            <fullName evidence="19">ADP-dependent NAD(P)HX dehydratase</fullName>
        </alternativeName>
    </domain>
    <domain>
        <recommendedName>
            <fullName evidence="19">NAD(P)H-hydrate epimerase</fullName>
            <ecNumber evidence="19">5.1.99.6</ecNumber>
        </recommendedName>
    </domain>
</protein>
<dbReference type="Pfam" id="PF01256">
    <property type="entry name" value="Carb_kinase"/>
    <property type="match status" value="1"/>
</dbReference>
<evidence type="ECO:0000256" key="13">
    <source>
        <dbReference type="ARBA" id="ARBA00023268"/>
    </source>
</evidence>
<comment type="similarity">
    <text evidence="4 19">In the C-terminal section; belongs to the NnrD/CARKD family.</text>
</comment>
<feature type="binding site" evidence="17">
    <location>
        <begin position="408"/>
        <end position="412"/>
    </location>
    <ligand>
        <name>AMP</name>
        <dbReference type="ChEBI" id="CHEBI:456215"/>
    </ligand>
</feature>
<dbReference type="CDD" id="cd01171">
    <property type="entry name" value="YXKO-related"/>
    <property type="match status" value="1"/>
</dbReference>
<feature type="domain" description="YjeF C-terminal" evidence="20">
    <location>
        <begin position="225"/>
        <end position="494"/>
    </location>
</feature>
<comment type="similarity">
    <text evidence="18">Belongs to the NnrE/AIBP family.</text>
</comment>
<comment type="function">
    <text evidence="17">Catalyzes the dehydration of the S-form of NAD(P)HX at the expense of ADP, which is converted to AMP. Together with NAD(P)HX epimerase, which catalyzes the epimerization of the S- and R-forms, the enzyme allows the repair of both epimers of NAD(P)HX, a damaged form of NAD(P)H that is a result of enzymatic or heat-dependent hydration.</text>
</comment>
<keyword evidence="12 17" id="KW-0456">Lyase</keyword>
<gene>
    <name evidence="18" type="primary">nnrE</name>
    <name evidence="17" type="synonym">nnrD</name>
    <name evidence="22" type="ORF">BEN51_12630</name>
</gene>
<evidence type="ECO:0000256" key="11">
    <source>
        <dbReference type="ARBA" id="ARBA00023235"/>
    </source>
</evidence>
<comment type="cofactor">
    <cofactor evidence="17">
        <name>Mg(2+)</name>
        <dbReference type="ChEBI" id="CHEBI:18420"/>
    </cofactor>
</comment>
<name>A0A343JFG1_9CLOT</name>
<comment type="catalytic activity">
    <reaction evidence="16 17 19">
        <text>(6S)-NADPHX + ADP = AMP + phosphate + NADPH + H(+)</text>
        <dbReference type="Rhea" id="RHEA:32235"/>
        <dbReference type="ChEBI" id="CHEBI:15378"/>
        <dbReference type="ChEBI" id="CHEBI:43474"/>
        <dbReference type="ChEBI" id="CHEBI:57783"/>
        <dbReference type="ChEBI" id="CHEBI:64076"/>
        <dbReference type="ChEBI" id="CHEBI:456215"/>
        <dbReference type="ChEBI" id="CHEBI:456216"/>
        <dbReference type="EC" id="4.2.1.136"/>
    </reaction>
</comment>
<dbReference type="HAMAP" id="MF_01966">
    <property type="entry name" value="NADHX_epimerase"/>
    <property type="match status" value="1"/>
</dbReference>
<dbReference type="InterPro" id="IPR000631">
    <property type="entry name" value="CARKD"/>
</dbReference>
<feature type="domain" description="YjeF N-terminal" evidence="21">
    <location>
        <begin position="10"/>
        <end position="215"/>
    </location>
</feature>
<dbReference type="KEGG" id="cia:BEN51_12630"/>
<evidence type="ECO:0000256" key="5">
    <source>
        <dbReference type="ARBA" id="ARBA00022723"/>
    </source>
</evidence>
<dbReference type="PIRSF" id="PIRSF017184">
    <property type="entry name" value="Nnr"/>
    <property type="match status" value="1"/>
</dbReference>
<dbReference type="GO" id="GO:0005524">
    <property type="term" value="F:ATP binding"/>
    <property type="evidence" value="ECO:0007669"/>
    <property type="project" value="UniProtKB-UniRule"/>
</dbReference>
<feature type="binding site" evidence="18">
    <location>
        <position position="125"/>
    </location>
    <ligand>
        <name>K(+)</name>
        <dbReference type="ChEBI" id="CHEBI:29103"/>
    </ligand>
</feature>
<dbReference type="InterPro" id="IPR029056">
    <property type="entry name" value="Ribokinase-like"/>
</dbReference>
<organism evidence="22 23">
    <name type="scientific">Clostridium isatidis</name>
    <dbReference type="NCBI Taxonomy" id="182773"/>
    <lineage>
        <taxon>Bacteria</taxon>
        <taxon>Bacillati</taxon>
        <taxon>Bacillota</taxon>
        <taxon>Clostridia</taxon>
        <taxon>Eubacteriales</taxon>
        <taxon>Clostridiaceae</taxon>
        <taxon>Clostridium</taxon>
    </lineage>
</organism>
<dbReference type="HAMAP" id="MF_01965">
    <property type="entry name" value="NADHX_dehydratase"/>
    <property type="match status" value="1"/>
</dbReference>
<evidence type="ECO:0000259" key="20">
    <source>
        <dbReference type="PROSITE" id="PS51383"/>
    </source>
</evidence>
<evidence type="ECO:0000256" key="14">
    <source>
        <dbReference type="ARBA" id="ARBA00025153"/>
    </source>
</evidence>
<evidence type="ECO:0000256" key="1">
    <source>
        <dbReference type="ARBA" id="ARBA00000013"/>
    </source>
</evidence>
<feature type="binding site" evidence="18">
    <location>
        <position position="158"/>
    </location>
    <ligand>
        <name>(6S)-NADPHX</name>
        <dbReference type="ChEBI" id="CHEBI:64076"/>
    </ligand>
</feature>
<evidence type="ECO:0000256" key="19">
    <source>
        <dbReference type="PIRNR" id="PIRNR017184"/>
    </source>
</evidence>
<keyword evidence="10 17" id="KW-0520">NAD</keyword>
<keyword evidence="7 17" id="KW-0067">ATP-binding</keyword>
<evidence type="ECO:0000256" key="17">
    <source>
        <dbReference type="HAMAP-Rule" id="MF_01965"/>
    </source>
</evidence>
<dbReference type="SUPFAM" id="SSF64153">
    <property type="entry name" value="YjeF N-terminal domain-like"/>
    <property type="match status" value="1"/>
</dbReference>
<dbReference type="GO" id="GO:0052855">
    <property type="term" value="F:ADP-dependent NAD(P)H-hydrate dehydratase activity"/>
    <property type="evidence" value="ECO:0007669"/>
    <property type="project" value="UniProtKB-UniRule"/>
</dbReference>
<comment type="cofactor">
    <cofactor evidence="18 19">
        <name>K(+)</name>
        <dbReference type="ChEBI" id="CHEBI:29103"/>
    </cofactor>
    <text evidence="18 19">Binds 1 potassium ion per subunit.</text>
</comment>
<dbReference type="EC" id="5.1.99.6" evidence="19"/>
<evidence type="ECO:0000313" key="23">
    <source>
        <dbReference type="Proteomes" id="UP000264883"/>
    </source>
</evidence>
<dbReference type="PANTHER" id="PTHR12592">
    <property type="entry name" value="ATP-DEPENDENT (S)-NAD(P)H-HYDRATE DEHYDRATASE FAMILY MEMBER"/>
    <property type="match status" value="1"/>
</dbReference>
<comment type="catalytic activity">
    <reaction evidence="2 18 19">
        <text>(6R)-NADPHX = (6S)-NADPHX</text>
        <dbReference type="Rhea" id="RHEA:32227"/>
        <dbReference type="ChEBI" id="CHEBI:64076"/>
        <dbReference type="ChEBI" id="CHEBI:64077"/>
        <dbReference type="EC" id="5.1.99.6"/>
    </reaction>
</comment>
<sequence length="496" mass="54708">MQYIMSGKACKNLDRYAIENLEIPSIILMENAASEIVDKIKDLYNDLIIFCGSGNNGGDGLAIARKLILLNKSVTVVIISEKDNYTKDFLVNFNILEKINANIIKIRAIKDLSKINPLKYDVAIDCIFGVGLNRDLNDFYSKIVEFINLNFKDIISVDVPSGINVDTGKVMGTAIKAKTTYTFEAIKRGYISYNSIDYIGNLELLSIGIPKAAKEVNSEGIFMLESIDYKKILNKRKIYSHKGDFGKISIIAGSEGYTGAAYITAQACVRSGAGLTTLISSKYVQDILSCKLAEAMTLNIKEENKVKKTLENSNVIAIGPGLIEEIYCNIIKEIDNYDNKYYVIDAGALDVFSKDRELMNIIKDRGIFTPHPGEMARLIDKPISYVEENRIEVAKKYAKENNIVVLLKGYKTVITDGNFVYINNTGNSKMASGGMGDCLTGIIASLLGQKHSLMESALLGAYIHGLAGEEASKNKYNAIASDIIDNISKVMENISR</sequence>
<dbReference type="GO" id="GO:0046872">
    <property type="term" value="F:metal ion binding"/>
    <property type="evidence" value="ECO:0007669"/>
    <property type="project" value="UniProtKB-UniRule"/>
</dbReference>
<dbReference type="Gene3D" id="3.40.1190.20">
    <property type="match status" value="1"/>
</dbReference>
<dbReference type="Pfam" id="PF03853">
    <property type="entry name" value="YjeF_N"/>
    <property type="match status" value="1"/>
</dbReference>
<evidence type="ECO:0000256" key="6">
    <source>
        <dbReference type="ARBA" id="ARBA00022741"/>
    </source>
</evidence>
<evidence type="ECO:0000256" key="8">
    <source>
        <dbReference type="ARBA" id="ARBA00022857"/>
    </source>
</evidence>
<evidence type="ECO:0000256" key="9">
    <source>
        <dbReference type="ARBA" id="ARBA00022958"/>
    </source>
</evidence>
<dbReference type="InterPro" id="IPR036652">
    <property type="entry name" value="YjeF_N_dom_sf"/>
</dbReference>
<dbReference type="PANTHER" id="PTHR12592:SF0">
    <property type="entry name" value="ATP-DEPENDENT (S)-NAD(P)H-HYDRATE DEHYDRATASE"/>
    <property type="match status" value="1"/>
</dbReference>
<feature type="binding site" evidence="17">
    <location>
        <position position="437"/>
    </location>
    <ligand>
        <name>(6S)-NADPHX</name>
        <dbReference type="ChEBI" id="CHEBI:64076"/>
    </ligand>
</feature>
<evidence type="ECO:0000256" key="16">
    <source>
        <dbReference type="ARBA" id="ARBA00049209"/>
    </source>
</evidence>
<evidence type="ECO:0000256" key="10">
    <source>
        <dbReference type="ARBA" id="ARBA00023027"/>
    </source>
</evidence>
<dbReference type="NCBIfam" id="TIGR00197">
    <property type="entry name" value="yjeF_nterm"/>
    <property type="match status" value="1"/>
</dbReference>
<keyword evidence="8 17" id="KW-0521">NADP</keyword>
<dbReference type="OrthoDB" id="9806925at2"/>
<dbReference type="GO" id="GO:0052856">
    <property type="term" value="F:NAD(P)HX epimerase activity"/>
    <property type="evidence" value="ECO:0007669"/>
    <property type="project" value="UniProtKB-UniRule"/>
</dbReference>
<feature type="binding site" evidence="18">
    <location>
        <position position="140"/>
    </location>
    <ligand>
        <name>(6S)-NADPHX</name>
        <dbReference type="ChEBI" id="CHEBI:64076"/>
    </ligand>
</feature>
<reference evidence="22 23" key="1">
    <citation type="submission" date="2016-08" db="EMBL/GenBank/DDBJ databases">
        <title>Complete Genome Sequence Of The Indigo Reducing Clostridium isatidis DSM15098.</title>
        <authorList>
            <person name="Little G.T."/>
            <person name="Minton N.P."/>
        </authorList>
    </citation>
    <scope>NUCLEOTIDE SEQUENCE [LARGE SCALE GENOMIC DNA]</scope>
    <source>
        <strain evidence="22 23">DSM 15098</strain>
    </source>
</reference>
<evidence type="ECO:0000313" key="22">
    <source>
        <dbReference type="EMBL" id="ASW44269.1"/>
    </source>
</evidence>
<evidence type="ECO:0000256" key="7">
    <source>
        <dbReference type="ARBA" id="ARBA00022840"/>
    </source>
</evidence>
<evidence type="ECO:0000256" key="3">
    <source>
        <dbReference type="ARBA" id="ARBA00006001"/>
    </source>
</evidence>
<evidence type="ECO:0000256" key="12">
    <source>
        <dbReference type="ARBA" id="ARBA00023239"/>
    </source>
</evidence>
<keyword evidence="11 18" id="KW-0413">Isomerase</keyword>
<keyword evidence="5 18" id="KW-0479">Metal-binding</keyword>
<dbReference type="EMBL" id="CP016786">
    <property type="protein sequence ID" value="ASW44269.1"/>
    <property type="molecule type" value="Genomic_DNA"/>
</dbReference>
<comment type="similarity">
    <text evidence="3 19">In the N-terminal section; belongs to the NnrE/AIBP family.</text>
</comment>
<comment type="subunit">
    <text evidence="17">Homotetramer.</text>
</comment>
<evidence type="ECO:0000259" key="21">
    <source>
        <dbReference type="PROSITE" id="PS51385"/>
    </source>
</evidence>
<feature type="binding site" evidence="18">
    <location>
        <position position="56"/>
    </location>
    <ligand>
        <name>K(+)</name>
        <dbReference type="ChEBI" id="CHEBI:29103"/>
    </ligand>
</feature>
<proteinExistence type="inferred from homology"/>
<feature type="binding site" evidence="17">
    <location>
        <position position="436"/>
    </location>
    <ligand>
        <name>AMP</name>
        <dbReference type="ChEBI" id="CHEBI:456215"/>
    </ligand>
</feature>
<accession>A0A343JFG1</accession>
<dbReference type="Proteomes" id="UP000264883">
    <property type="component" value="Chromosome"/>
</dbReference>
<evidence type="ECO:0000256" key="18">
    <source>
        <dbReference type="HAMAP-Rule" id="MF_01966"/>
    </source>
</evidence>
<comment type="function">
    <text evidence="14 19">Bifunctional enzyme that catalyzes the epimerization of the S- and R-forms of NAD(P)HX and the dehydration of the S-form of NAD(P)HX at the expense of ADP, which is converted to AMP. This allows the repair of both epimers of NAD(P)HX, a damaged form of NAD(P)H that is a result of enzymatic or heat-dependent hydration.</text>
</comment>
<comment type="similarity">
    <text evidence="17">Belongs to the NnrD/CARKD family.</text>
</comment>
<dbReference type="GO" id="GO:0046496">
    <property type="term" value="P:nicotinamide nucleotide metabolic process"/>
    <property type="evidence" value="ECO:0007669"/>
    <property type="project" value="UniProtKB-UniRule"/>
</dbReference>
<dbReference type="SUPFAM" id="SSF53613">
    <property type="entry name" value="Ribokinase-like"/>
    <property type="match status" value="1"/>
</dbReference>
<feature type="binding site" evidence="18">
    <location>
        <position position="161"/>
    </location>
    <ligand>
        <name>K(+)</name>
        <dbReference type="ChEBI" id="CHEBI:29103"/>
    </ligand>
</feature>
<feature type="binding site" evidence="17">
    <location>
        <position position="321"/>
    </location>
    <ligand>
        <name>(6S)-NADPHX</name>
        <dbReference type="ChEBI" id="CHEBI:64076"/>
    </ligand>
</feature>
<keyword evidence="9 18" id="KW-0630">Potassium</keyword>
<keyword evidence="23" id="KW-1185">Reference proteome</keyword>
<comment type="catalytic activity">
    <reaction evidence="1 18 19">
        <text>(6R)-NADHX = (6S)-NADHX</text>
        <dbReference type="Rhea" id="RHEA:32215"/>
        <dbReference type="ChEBI" id="CHEBI:64074"/>
        <dbReference type="ChEBI" id="CHEBI:64075"/>
        <dbReference type="EC" id="5.1.99.6"/>
    </reaction>
</comment>
<comment type="catalytic activity">
    <reaction evidence="15 17 19">
        <text>(6S)-NADHX + ADP = AMP + phosphate + NADH + H(+)</text>
        <dbReference type="Rhea" id="RHEA:32223"/>
        <dbReference type="ChEBI" id="CHEBI:15378"/>
        <dbReference type="ChEBI" id="CHEBI:43474"/>
        <dbReference type="ChEBI" id="CHEBI:57945"/>
        <dbReference type="ChEBI" id="CHEBI:64074"/>
        <dbReference type="ChEBI" id="CHEBI:456215"/>
        <dbReference type="ChEBI" id="CHEBI:456216"/>
        <dbReference type="EC" id="4.2.1.136"/>
    </reaction>
</comment>
<dbReference type="InterPro" id="IPR030677">
    <property type="entry name" value="Nnr"/>
</dbReference>
<feature type="binding site" evidence="18">
    <location>
        <begin position="55"/>
        <end position="59"/>
    </location>
    <ligand>
        <name>(6S)-NADPHX</name>
        <dbReference type="ChEBI" id="CHEBI:64076"/>
    </ligand>
</feature>
<dbReference type="AlphaFoldDB" id="A0A343JFG1"/>
<dbReference type="NCBIfam" id="TIGR00196">
    <property type="entry name" value="yjeF_cterm"/>
    <property type="match status" value="1"/>
</dbReference>
<dbReference type="Gene3D" id="3.40.50.10260">
    <property type="entry name" value="YjeF N-terminal domain"/>
    <property type="match status" value="1"/>
</dbReference>
<dbReference type="PROSITE" id="PS51385">
    <property type="entry name" value="YJEF_N"/>
    <property type="match status" value="1"/>
</dbReference>
<feature type="binding site" evidence="17">
    <location>
        <position position="260"/>
    </location>
    <ligand>
        <name>(6S)-NADPHX</name>
        <dbReference type="ChEBI" id="CHEBI:64076"/>
    </ligand>
</feature>
<comment type="function">
    <text evidence="18">Catalyzes the epimerization of the S- and R-forms of NAD(P)HX, a damaged form of NAD(P)H that is a result of enzymatic or heat-dependent hydration. This is a prerequisite for the S-specific NAD(P)H-hydrate dehydratase to allow the repair of both epimers of NAD(P)HX.</text>
</comment>
<dbReference type="PROSITE" id="PS51383">
    <property type="entry name" value="YJEF_C_3"/>
    <property type="match status" value="1"/>
</dbReference>
<dbReference type="GO" id="GO:0110051">
    <property type="term" value="P:metabolite repair"/>
    <property type="evidence" value="ECO:0007669"/>
    <property type="project" value="TreeGrafter"/>
</dbReference>